<dbReference type="Pfam" id="PF14520">
    <property type="entry name" value="HHH_5"/>
    <property type="match status" value="1"/>
</dbReference>
<evidence type="ECO:0000313" key="10">
    <source>
        <dbReference type="EMBL" id="PCI93916.1"/>
    </source>
</evidence>
<dbReference type="InterPro" id="IPR050066">
    <property type="entry name" value="UvrABC_protein_C"/>
</dbReference>
<keyword evidence="5 6" id="KW-0234">DNA repair</keyword>
<dbReference type="GO" id="GO:0006289">
    <property type="term" value="P:nucleotide-excision repair"/>
    <property type="evidence" value="ECO:0007669"/>
    <property type="project" value="UniProtKB-UniRule"/>
</dbReference>
<feature type="domain" description="UVR" evidence="7">
    <location>
        <begin position="204"/>
        <end position="239"/>
    </location>
</feature>
<feature type="domain" description="GIY-YIG" evidence="8">
    <location>
        <begin position="13"/>
        <end position="92"/>
    </location>
</feature>
<dbReference type="InterPro" id="IPR001943">
    <property type="entry name" value="UVR_dom"/>
</dbReference>
<dbReference type="PROSITE" id="PS50164">
    <property type="entry name" value="GIY_YIG"/>
    <property type="match status" value="1"/>
</dbReference>
<sequence>MSFDSELLSSYPKAPGVYLMKGAKGVVLYVGKAKHLQKRLRQYFAKSPDARLMIPFLTSKVISIDTIVTTSEKEALLLENTLIKKHQPKYNALLKDDKTFVSLMVNVDHKWPMIKLVRTKGKPKGKGKYFGPYTNGYAARQTLEIISKIFPLRQCSDAELKRRERPCILYDIKKCIAPCVNKCTKEEYDTFVKDALSFLKGDDDSIVKDLKKKMQKASDDLEFERAQHYLDAITKIEHVTKNVKSLVHLHKEDLDSIGMYRKAKSVLIAKLTFRSGRLTTSDHYYFSDIAEDDEDLIESFLLQHYLNEDNLPKSVLIPFSLQSGKNISELLYEKLNRKISIFSPTKGGKKKLIQLAKTNAKMLFTQERHDADLKESILVELKSKLKLSRLPIRIECFDTSNIAGDDPVASLIAFTDAEKDTKRYRSYKIKGEKTDDYHAMKEVLTRRYIKAKETNDLPDLIIVDGGKGQLNIASEVLRDLQIVSCDLVSLAKEDARHDKGLTRERVFIPGVKEPITFDKHSPILFFLQRVRDEAHRRAITFHKSRRKKRIIKSALDSIDGIGPAKKRVLLSHFGSIAKIKDAGDDEIISLKGINKKDLAALRKNL</sequence>
<dbReference type="InterPro" id="IPR036876">
    <property type="entry name" value="UVR_dom_sf"/>
</dbReference>
<organism evidence="10 11">
    <name type="scientific">Aerophobetes bacterium</name>
    <dbReference type="NCBI Taxonomy" id="2030807"/>
    <lineage>
        <taxon>Bacteria</taxon>
        <taxon>Candidatus Aerophobota</taxon>
    </lineage>
</organism>
<dbReference type="InterPro" id="IPR000305">
    <property type="entry name" value="GIY-YIG_endonuc"/>
</dbReference>
<dbReference type="SUPFAM" id="SSF46600">
    <property type="entry name" value="C-terminal UvrC-binding domain of UvrB"/>
    <property type="match status" value="1"/>
</dbReference>
<dbReference type="Gene3D" id="1.10.150.20">
    <property type="entry name" value="5' to 3' exonuclease, C-terminal subdomain"/>
    <property type="match status" value="1"/>
</dbReference>
<comment type="caution">
    <text evidence="10">The sequence shown here is derived from an EMBL/GenBank/DDBJ whole genome shotgun (WGS) entry which is preliminary data.</text>
</comment>
<reference evidence="11" key="1">
    <citation type="submission" date="2017-08" db="EMBL/GenBank/DDBJ databases">
        <title>A dynamic microbial community with high functional redundancy inhabits the cold, oxic subseafloor aquifer.</title>
        <authorList>
            <person name="Tully B.J."/>
            <person name="Wheat C.G."/>
            <person name="Glazer B.T."/>
            <person name="Huber J.A."/>
        </authorList>
    </citation>
    <scope>NUCLEOTIDE SEQUENCE [LARGE SCALE GENOMIC DNA]</scope>
</reference>
<feature type="domain" description="UvrC family homology region profile" evidence="9">
    <location>
        <begin position="287"/>
        <end position="477"/>
    </location>
</feature>
<dbReference type="Gene3D" id="4.10.860.10">
    <property type="entry name" value="UVR domain"/>
    <property type="match status" value="1"/>
</dbReference>
<dbReference type="PANTHER" id="PTHR30562:SF1">
    <property type="entry name" value="UVRABC SYSTEM PROTEIN C"/>
    <property type="match status" value="1"/>
</dbReference>
<evidence type="ECO:0000313" key="11">
    <source>
        <dbReference type="Proteomes" id="UP000217838"/>
    </source>
</evidence>
<dbReference type="InterPro" id="IPR038476">
    <property type="entry name" value="UvrC_RNase_H_dom_sf"/>
</dbReference>
<dbReference type="InterPro" id="IPR035901">
    <property type="entry name" value="GIY-YIG_endonuc_sf"/>
</dbReference>
<dbReference type="AlphaFoldDB" id="A0A2A4YGG3"/>
<accession>A0A2A4YGG3</accession>
<dbReference type="PROSITE" id="PS50151">
    <property type="entry name" value="UVR"/>
    <property type="match status" value="1"/>
</dbReference>
<evidence type="ECO:0000256" key="6">
    <source>
        <dbReference type="HAMAP-Rule" id="MF_00203"/>
    </source>
</evidence>
<dbReference type="InterPro" id="IPR004791">
    <property type="entry name" value="UvrC"/>
</dbReference>
<dbReference type="InterPro" id="IPR047296">
    <property type="entry name" value="GIY-YIG_UvrC_Cho"/>
</dbReference>
<evidence type="ECO:0000259" key="8">
    <source>
        <dbReference type="PROSITE" id="PS50164"/>
    </source>
</evidence>
<dbReference type="FunFam" id="3.40.1440.10:FF:000001">
    <property type="entry name" value="UvrABC system protein C"/>
    <property type="match status" value="1"/>
</dbReference>
<dbReference type="Gene3D" id="3.40.1440.10">
    <property type="entry name" value="GIY-YIG endonuclease"/>
    <property type="match status" value="1"/>
</dbReference>
<evidence type="ECO:0000259" key="7">
    <source>
        <dbReference type="PROSITE" id="PS50151"/>
    </source>
</evidence>
<evidence type="ECO:0000256" key="4">
    <source>
        <dbReference type="ARBA" id="ARBA00022881"/>
    </source>
</evidence>
<dbReference type="SMART" id="SM00465">
    <property type="entry name" value="GIYc"/>
    <property type="match status" value="1"/>
</dbReference>
<dbReference type="InterPro" id="IPR001162">
    <property type="entry name" value="UvrC_RNase_H_dom"/>
</dbReference>
<dbReference type="SUPFAM" id="SSF47781">
    <property type="entry name" value="RuvA domain 2-like"/>
    <property type="match status" value="1"/>
</dbReference>
<keyword evidence="6" id="KW-0742">SOS response</keyword>
<evidence type="ECO:0000256" key="3">
    <source>
        <dbReference type="ARBA" id="ARBA00022769"/>
    </source>
</evidence>
<evidence type="ECO:0000259" key="9">
    <source>
        <dbReference type="PROSITE" id="PS50165"/>
    </source>
</evidence>
<evidence type="ECO:0000256" key="1">
    <source>
        <dbReference type="ARBA" id="ARBA00022490"/>
    </source>
</evidence>
<dbReference type="InterPro" id="IPR010994">
    <property type="entry name" value="RuvA_2-like"/>
</dbReference>
<dbReference type="Gene3D" id="3.30.420.340">
    <property type="entry name" value="UvrC, RNAse H endonuclease domain"/>
    <property type="match status" value="1"/>
</dbReference>
<dbReference type="GO" id="GO:0005737">
    <property type="term" value="C:cytoplasm"/>
    <property type="evidence" value="ECO:0007669"/>
    <property type="project" value="UniProtKB-SubCell"/>
</dbReference>
<dbReference type="NCBIfam" id="TIGR00194">
    <property type="entry name" value="uvrC"/>
    <property type="match status" value="1"/>
</dbReference>
<dbReference type="GO" id="GO:0009432">
    <property type="term" value="P:SOS response"/>
    <property type="evidence" value="ECO:0007669"/>
    <property type="project" value="UniProtKB-UniRule"/>
</dbReference>
<proteinExistence type="inferred from homology"/>
<dbReference type="Pfam" id="PF08459">
    <property type="entry name" value="UvrC_RNaseH_dom"/>
    <property type="match status" value="1"/>
</dbReference>
<comment type="subunit">
    <text evidence="6">Interacts with UvrB in an incision complex.</text>
</comment>
<dbReference type="EMBL" id="NVUU01000049">
    <property type="protein sequence ID" value="PCI93916.1"/>
    <property type="molecule type" value="Genomic_DNA"/>
</dbReference>
<dbReference type="CDD" id="cd10434">
    <property type="entry name" value="GIY-YIG_UvrC_Cho"/>
    <property type="match status" value="1"/>
</dbReference>
<comment type="function">
    <text evidence="6">The UvrABC repair system catalyzes the recognition and processing of DNA lesions. UvrC both incises the 5' and 3' sides of the lesion. The N-terminal half is responsible for the 3' incision and the C-terminal half is responsible for the 5' incision.</text>
</comment>
<protein>
    <recommendedName>
        <fullName evidence="6">UvrABC system protein C</fullName>
        <shortName evidence="6">Protein UvrC</shortName>
    </recommendedName>
    <alternativeName>
        <fullName evidence="6">Excinuclease ABC subunit C</fullName>
    </alternativeName>
</protein>
<dbReference type="GO" id="GO:0003677">
    <property type="term" value="F:DNA binding"/>
    <property type="evidence" value="ECO:0007669"/>
    <property type="project" value="UniProtKB-UniRule"/>
</dbReference>
<comment type="similarity">
    <text evidence="6">Belongs to the UvrC family.</text>
</comment>
<dbReference type="Proteomes" id="UP000217838">
    <property type="component" value="Unassembled WGS sequence"/>
</dbReference>
<dbReference type="Pfam" id="PF01541">
    <property type="entry name" value="GIY-YIG"/>
    <property type="match status" value="1"/>
</dbReference>
<keyword evidence="4 6" id="KW-0267">Excision nuclease</keyword>
<evidence type="ECO:0000256" key="2">
    <source>
        <dbReference type="ARBA" id="ARBA00022763"/>
    </source>
</evidence>
<comment type="subcellular location">
    <subcellularLocation>
        <location evidence="6">Cytoplasm</location>
    </subcellularLocation>
</comment>
<dbReference type="SUPFAM" id="SSF82771">
    <property type="entry name" value="GIY-YIG endonuclease"/>
    <property type="match status" value="1"/>
</dbReference>
<keyword evidence="3 6" id="KW-0228">DNA excision</keyword>
<dbReference type="Pfam" id="PF22920">
    <property type="entry name" value="UvrC_RNaseH"/>
    <property type="match status" value="1"/>
</dbReference>
<dbReference type="Pfam" id="PF02151">
    <property type="entry name" value="UVR"/>
    <property type="match status" value="1"/>
</dbReference>
<dbReference type="HAMAP" id="MF_00203">
    <property type="entry name" value="UvrC"/>
    <property type="match status" value="1"/>
</dbReference>
<evidence type="ECO:0000256" key="5">
    <source>
        <dbReference type="ARBA" id="ARBA00023204"/>
    </source>
</evidence>
<name>A0A2A4YGG3_UNCAE</name>
<dbReference type="GO" id="GO:0009380">
    <property type="term" value="C:excinuclease repair complex"/>
    <property type="evidence" value="ECO:0007669"/>
    <property type="project" value="InterPro"/>
</dbReference>
<dbReference type="PROSITE" id="PS50165">
    <property type="entry name" value="UVRC"/>
    <property type="match status" value="1"/>
</dbReference>
<keyword evidence="2 6" id="KW-0227">DNA damage</keyword>
<dbReference type="PANTHER" id="PTHR30562">
    <property type="entry name" value="UVRC/OXIDOREDUCTASE"/>
    <property type="match status" value="1"/>
</dbReference>
<dbReference type="GO" id="GO:0009381">
    <property type="term" value="F:excinuclease ABC activity"/>
    <property type="evidence" value="ECO:0007669"/>
    <property type="project" value="UniProtKB-UniRule"/>
</dbReference>
<gene>
    <name evidence="6" type="primary">uvrC</name>
    <name evidence="10" type="ORF">COB11_04580</name>
</gene>
<keyword evidence="1 6" id="KW-0963">Cytoplasm</keyword>